<sequence length="293" mass="33392">MDIKTLMDFLNTIQSYHHDLVLSLGSNAKLCHYTTLEGALSILEKDDLWLSHLRFSNDDEELKYGHQVVRDELRILSKGHFGAKQTLLDEVQERLSAAEDHPIYICCFCEVDNLLSQWRGYAENGGGVSIEFEPEGFKAVVGGEVTSGLSRLWRVFYDQDLQRRIVDACIDYPYWGSKSDDERAAHIVDAIHFFVPTFKNQDFRGEQERRLIFTPGGAEVQPPQYRVRSGMIVPYVCLKHIAPETSGKRLPIRAITVGPGRYRDLNRESITMALSQWGYTGVEVRVSTTPYRG</sequence>
<name>A0ABV1YC09_9HYPH</name>
<dbReference type="RefSeq" id="WP_287273343.1">
    <property type="nucleotide sequence ID" value="NZ_JAMYMY010000005.1"/>
</dbReference>
<keyword evidence="2" id="KW-1185">Reference proteome</keyword>
<dbReference type="EMBL" id="JAMYPJ010000006">
    <property type="protein sequence ID" value="MER8932537.1"/>
    <property type="molecule type" value="Genomic_DNA"/>
</dbReference>
<gene>
    <name evidence="1" type="ORF">NKI33_06110</name>
</gene>
<proteinExistence type="predicted"/>
<evidence type="ECO:0000313" key="1">
    <source>
        <dbReference type="EMBL" id="MER8932537.1"/>
    </source>
</evidence>
<dbReference type="Pfam" id="PF11185">
    <property type="entry name" value="DUF2971"/>
    <property type="match status" value="1"/>
</dbReference>
<accession>A0ABV1YC09</accession>
<reference evidence="1 2" key="1">
    <citation type="journal article" date="2024" name="Proc. Natl. Acad. Sci. U.S.A.">
        <title>The evolutionary genomics of adaptation to stress in wild rhizobium bacteria.</title>
        <authorList>
            <person name="Kehlet-Delgado H."/>
            <person name="Montoya A.P."/>
            <person name="Jensen K.T."/>
            <person name="Wendlandt C.E."/>
            <person name="Dexheimer C."/>
            <person name="Roberts M."/>
            <person name="Torres Martinez L."/>
            <person name="Friesen M.L."/>
            <person name="Griffitts J.S."/>
            <person name="Porter S.S."/>
        </authorList>
    </citation>
    <scope>NUCLEOTIDE SEQUENCE [LARGE SCALE GENOMIC DNA]</scope>
    <source>
        <strain evidence="1 2">M0729</strain>
    </source>
</reference>
<evidence type="ECO:0000313" key="2">
    <source>
        <dbReference type="Proteomes" id="UP001464387"/>
    </source>
</evidence>
<protein>
    <submittedName>
        <fullName evidence="1">DUF2971 domain-containing protein</fullName>
    </submittedName>
</protein>
<comment type="caution">
    <text evidence="1">The sequence shown here is derived from an EMBL/GenBank/DDBJ whole genome shotgun (WGS) entry which is preliminary data.</text>
</comment>
<dbReference type="InterPro" id="IPR021352">
    <property type="entry name" value="DUF2971"/>
</dbReference>
<organism evidence="1 2">
    <name type="scientific">Mesorhizobium opportunistum</name>
    <dbReference type="NCBI Taxonomy" id="593909"/>
    <lineage>
        <taxon>Bacteria</taxon>
        <taxon>Pseudomonadati</taxon>
        <taxon>Pseudomonadota</taxon>
        <taxon>Alphaproteobacteria</taxon>
        <taxon>Hyphomicrobiales</taxon>
        <taxon>Phyllobacteriaceae</taxon>
        <taxon>Mesorhizobium</taxon>
    </lineage>
</organism>
<dbReference type="Proteomes" id="UP001464387">
    <property type="component" value="Unassembled WGS sequence"/>
</dbReference>